<organism evidence="6 7">
    <name type="scientific">Ligilactobacillus agilis DSM 20509</name>
    <dbReference type="NCBI Taxonomy" id="1423718"/>
    <lineage>
        <taxon>Bacteria</taxon>
        <taxon>Bacillati</taxon>
        <taxon>Bacillota</taxon>
        <taxon>Bacilli</taxon>
        <taxon>Lactobacillales</taxon>
        <taxon>Lactobacillaceae</taxon>
        <taxon>Ligilactobacillus</taxon>
    </lineage>
</organism>
<dbReference type="CDD" id="cd06533">
    <property type="entry name" value="Glyco_transf_WecG_TagA"/>
    <property type="match status" value="1"/>
</dbReference>
<dbReference type="GO" id="GO:0047244">
    <property type="term" value="F:N-acetylglucosaminyldiphosphoundecaprenol N-acetyl-beta-D-mannosaminyltransferase activity"/>
    <property type="evidence" value="ECO:0007669"/>
    <property type="project" value="UniProtKB-UniRule"/>
</dbReference>
<reference evidence="6 7" key="1">
    <citation type="journal article" date="2015" name="Genome Announc.">
        <title>Expanding the biotechnology potential of lactobacilli through comparative genomics of 213 strains and associated genera.</title>
        <authorList>
            <person name="Sun Z."/>
            <person name="Harris H.M."/>
            <person name="McCann A."/>
            <person name="Guo C."/>
            <person name="Argimon S."/>
            <person name="Zhang W."/>
            <person name="Yang X."/>
            <person name="Jeffery I.B."/>
            <person name="Cooney J.C."/>
            <person name="Kagawa T.F."/>
            <person name="Liu W."/>
            <person name="Song Y."/>
            <person name="Salvetti E."/>
            <person name="Wrobel A."/>
            <person name="Rasinkangas P."/>
            <person name="Parkhill J."/>
            <person name="Rea M.C."/>
            <person name="O'Sullivan O."/>
            <person name="Ritari J."/>
            <person name="Douillard F.P."/>
            <person name="Paul Ross R."/>
            <person name="Yang R."/>
            <person name="Briner A.E."/>
            <person name="Felis G.E."/>
            <person name="de Vos W.M."/>
            <person name="Barrangou R."/>
            <person name="Klaenhammer T.R."/>
            <person name="Caufield P.W."/>
            <person name="Cui Y."/>
            <person name="Zhang H."/>
            <person name="O'Toole P.W."/>
        </authorList>
    </citation>
    <scope>NUCLEOTIDE SEQUENCE [LARGE SCALE GENOMIC DNA]</scope>
    <source>
        <strain evidence="6 7">DSM 20509</strain>
    </source>
</reference>
<dbReference type="PANTHER" id="PTHR34136">
    <property type="match status" value="1"/>
</dbReference>
<dbReference type="RefSeq" id="WP_056976352.1">
    <property type="nucleotide sequence ID" value="NZ_AYYP01000018.1"/>
</dbReference>
<dbReference type="EMBL" id="AYYP01000018">
    <property type="protein sequence ID" value="KRM65238.1"/>
    <property type="molecule type" value="Genomic_DNA"/>
</dbReference>
<comment type="caution">
    <text evidence="6">The sequence shown here is derived from an EMBL/GenBank/DDBJ whole genome shotgun (WGS) entry which is preliminary data.</text>
</comment>
<keyword evidence="1 5" id="KW-0328">Glycosyltransferase</keyword>
<dbReference type="AlphaFoldDB" id="A0A0R2AMP2"/>
<sequence>MAKFQTVNVLGVDFINTTNHDFLTQLKADSQANKNRFVVTANPEIVLAAKQNPQLATAIKSSDYTTADGIGIIKGAKILKTPLPERITGYDTMCALLDWANANQKRVYFLGAKPSVLADLKKKLAQNYPDLVIAGSHDGYFQDEGPIVNDIKQAKPDFVFVALGFPKQELFIANHRQVATAIWMGVGGSFDVLAGHVKRAPAFWVNHHIEWLYRLLKEPSRFVRMLALPKYLLLVYRYALIKK</sequence>
<evidence type="ECO:0000313" key="6">
    <source>
        <dbReference type="EMBL" id="KRM65238.1"/>
    </source>
</evidence>
<accession>A0A0R2AMP2</accession>
<dbReference type="UniPathway" id="UPA00632"/>
<keyword evidence="7" id="KW-1185">Reference proteome</keyword>
<evidence type="ECO:0000256" key="1">
    <source>
        <dbReference type="ARBA" id="ARBA00022676"/>
    </source>
</evidence>
<dbReference type="Pfam" id="PF03808">
    <property type="entry name" value="Glyco_tran_WecG"/>
    <property type="match status" value="1"/>
</dbReference>
<comment type="catalytic activity">
    <reaction evidence="5">
        <text>UDP-N-acetyl-alpha-D-mannosamine + N-acetyl-alpha-D-glucosaminyl-di-trans,octa-cis-undecaprenyl diphosphate = N-acetyl-beta-D-mannosaminyl-(1-&gt;4)-N-acetyl-alpha-D-glucosaminyl di-trans,octa-cis-undecaprenyl diphosphate + UDP + H(+)</text>
        <dbReference type="Rhea" id="RHEA:16053"/>
        <dbReference type="ChEBI" id="CHEBI:15378"/>
        <dbReference type="ChEBI" id="CHEBI:58223"/>
        <dbReference type="ChEBI" id="CHEBI:62959"/>
        <dbReference type="ChEBI" id="CHEBI:68623"/>
        <dbReference type="ChEBI" id="CHEBI:132210"/>
        <dbReference type="EC" id="2.4.1.187"/>
    </reaction>
</comment>
<dbReference type="PATRIC" id="fig|1423718.3.peg.1528"/>
<dbReference type="HAMAP" id="MF_02070">
    <property type="entry name" value="TagA_TarA"/>
    <property type="match status" value="1"/>
</dbReference>
<dbReference type="GO" id="GO:0071555">
    <property type="term" value="P:cell wall organization"/>
    <property type="evidence" value="ECO:0007669"/>
    <property type="project" value="UniProtKB-KW"/>
</dbReference>
<evidence type="ECO:0000256" key="5">
    <source>
        <dbReference type="HAMAP-Rule" id="MF_02070"/>
    </source>
</evidence>
<keyword evidence="4 5" id="KW-0961">Cell wall biogenesis/degradation</keyword>
<dbReference type="Proteomes" id="UP000051008">
    <property type="component" value="Unassembled WGS sequence"/>
</dbReference>
<comment type="similarity">
    <text evidence="5">Belongs to the glycosyltransferase 26 family. TagA/TarA subfamily.</text>
</comment>
<dbReference type="OrthoDB" id="9771846at2"/>
<dbReference type="EC" id="2.4.1.187" evidence="5"/>
<comment type="pathway">
    <text evidence="5">Cell wall biogenesis; teichoic acid biosynthesis.</text>
</comment>
<evidence type="ECO:0000256" key="3">
    <source>
        <dbReference type="ARBA" id="ARBA00022944"/>
    </source>
</evidence>
<keyword evidence="3 5" id="KW-0777">Teichoic acid biosynthesis</keyword>
<keyword evidence="2 5" id="KW-0808">Transferase</keyword>
<dbReference type="InterPro" id="IPR004629">
    <property type="entry name" value="WecG_TagA_CpsF"/>
</dbReference>
<evidence type="ECO:0000256" key="4">
    <source>
        <dbReference type="ARBA" id="ARBA00023316"/>
    </source>
</evidence>
<name>A0A0R2AMP2_9LACO</name>
<dbReference type="NCBIfam" id="TIGR00696">
    <property type="entry name" value="wecG_tagA_cpsF"/>
    <property type="match status" value="1"/>
</dbReference>
<protein>
    <recommendedName>
        <fullName evidence="5">N-acetylglucosaminyldiphosphoundecaprenol N-acetyl-beta-D-mannosaminyltransferase</fullName>
        <ecNumber evidence="5">2.4.1.187</ecNumber>
    </recommendedName>
    <alternativeName>
        <fullName evidence="5">N-acetylmannosaminyltransferase</fullName>
    </alternativeName>
    <alternativeName>
        <fullName evidence="5">UDP-N-acetylmannosamine transferase</fullName>
    </alternativeName>
    <alternativeName>
        <fullName evidence="5">UDP-N-acetylmannosamine:N-acetylglucosaminyl pyrophosphorylundecaprenol N-acetylmannosaminyltransferase</fullName>
    </alternativeName>
</protein>
<dbReference type="GO" id="GO:0019350">
    <property type="term" value="P:teichoic acid biosynthetic process"/>
    <property type="evidence" value="ECO:0007669"/>
    <property type="project" value="UniProtKB-UniRule"/>
</dbReference>
<evidence type="ECO:0000313" key="7">
    <source>
        <dbReference type="Proteomes" id="UP000051008"/>
    </source>
</evidence>
<proteinExistence type="inferred from homology"/>
<evidence type="ECO:0000256" key="2">
    <source>
        <dbReference type="ARBA" id="ARBA00022679"/>
    </source>
</evidence>
<gene>
    <name evidence="6" type="ORF">FC14_GL001464</name>
</gene>
<dbReference type="PANTHER" id="PTHR34136:SF1">
    <property type="entry name" value="UDP-N-ACETYL-D-MANNOSAMINURONIC ACID TRANSFERASE"/>
    <property type="match status" value="1"/>
</dbReference>
<comment type="function">
    <text evidence="5">Catalyzes the conversion of GlcNAc-PP-undecaprenol into ManNAc-GlcNAc-PP-undecaprenol, the first committed lipid intermediate in the de novo synthesis of teichoic acid.</text>
</comment>
<dbReference type="InterPro" id="IPR034714">
    <property type="entry name" value="TagA_TarA"/>
</dbReference>